<dbReference type="Pfam" id="PF13206">
    <property type="entry name" value="VSG_B"/>
    <property type="match status" value="1"/>
</dbReference>
<name>A0A1J0R652_9TRYP</name>
<evidence type="ECO:0000256" key="4">
    <source>
        <dbReference type="ARBA" id="ARBA00022622"/>
    </source>
</evidence>
<dbReference type="AlphaFoldDB" id="A0A1J0R652"/>
<evidence type="ECO:0000256" key="3">
    <source>
        <dbReference type="ARBA" id="ARBA00022475"/>
    </source>
</evidence>
<keyword evidence="8" id="KW-0449">Lipoprotein</keyword>
<evidence type="ECO:0000256" key="10">
    <source>
        <dbReference type="SAM" id="SignalP"/>
    </source>
</evidence>
<evidence type="ECO:0000313" key="12">
    <source>
        <dbReference type="EMBL" id="APD73326.1"/>
    </source>
</evidence>
<comment type="subcellular location">
    <subcellularLocation>
        <location evidence="2">Cell membrane</location>
        <topology evidence="2">Lipid-anchor</topology>
        <topology evidence="2">GPI-anchor</topology>
    </subcellularLocation>
</comment>
<comment type="function">
    <text evidence="1">VSG forms a coat on the surface of the parasite. The trypanosome evades the immune response of the host by expressing a series of antigenically distinct VSGs from an estimated 1000 VSG genes.</text>
</comment>
<evidence type="ECO:0000256" key="7">
    <source>
        <dbReference type="ARBA" id="ARBA00023180"/>
    </source>
</evidence>
<accession>A0A1J0R652</accession>
<dbReference type="InterPro" id="IPR025932">
    <property type="entry name" value="Trypano_VSG_B_N_dom"/>
</dbReference>
<dbReference type="EMBL" id="KX699370">
    <property type="protein sequence ID" value="APD73326.1"/>
    <property type="molecule type" value="Genomic_DNA"/>
</dbReference>
<feature type="region of interest" description="Disordered" evidence="9">
    <location>
        <begin position="418"/>
        <end position="466"/>
    </location>
</feature>
<evidence type="ECO:0000256" key="2">
    <source>
        <dbReference type="ARBA" id="ARBA00004609"/>
    </source>
</evidence>
<evidence type="ECO:0000256" key="8">
    <source>
        <dbReference type="ARBA" id="ARBA00023288"/>
    </source>
</evidence>
<feature type="domain" description="Trypanosome variant surface glycoprotein B-type N-terminal" evidence="11">
    <location>
        <begin position="10"/>
        <end position="351"/>
    </location>
</feature>
<proteinExistence type="predicted"/>
<feature type="compositionally biased region" description="Basic and acidic residues" evidence="9">
    <location>
        <begin position="454"/>
        <end position="466"/>
    </location>
</feature>
<keyword evidence="5 10" id="KW-0732">Signal</keyword>
<evidence type="ECO:0000256" key="6">
    <source>
        <dbReference type="ARBA" id="ARBA00023136"/>
    </source>
</evidence>
<keyword evidence="6" id="KW-0472">Membrane</keyword>
<keyword evidence="7" id="KW-0325">Glycoprotein</keyword>
<evidence type="ECO:0000259" key="11">
    <source>
        <dbReference type="Pfam" id="PF13206"/>
    </source>
</evidence>
<feature type="signal peptide" evidence="10">
    <location>
        <begin position="1"/>
        <end position="22"/>
    </location>
</feature>
<sequence length="496" mass="54238">MPYTIAIAPILALLALAEDVRGAANDNIKHFRSLCYLVRLAQSNMPTPSDRPDATSDLEEILKLNMTVADKSWREMFEGEPAEKEWSKVESTITNTDAKKDWPTKWSKWLDTRHKMQQPKVPEAWEKKYPMLQDFFQQQTAREQLKRISDAAETAESSITTLKETQTNTDIKGLQEKLKEALCGQDVDASTSPFTCKDSSTDAFSKTTSCTSSKAGKSIANDIACVCTHNANAVCVSTLGADKLSSNALAENAMEAILAAGPQLPEQPQNLADAIDAAAQTIAGLLAEAHQTGKVFLGKDTDGNCALATDNCVAYDAYYSANHLGFESIPWVKALRQAQQHYRDYLFRENTKDLAAAKVAQLHVAAEAAYTAANIALPLQQQIAGQQRTGTPQLTKQTKCTKKNSTPEACPGTDCDYDKEKEECTPKPGTENTASGTGEDGIAGGAASTGCARHGTDKSKYEADKTGDNKIVHLERVKMVKMTRIQKVSKWWFPRK</sequence>
<dbReference type="VEuPathDB" id="TriTrypDB:Tb09.v4.0026"/>
<evidence type="ECO:0000256" key="5">
    <source>
        <dbReference type="ARBA" id="ARBA00022729"/>
    </source>
</evidence>
<organism evidence="12">
    <name type="scientific">Trypanosoma brucei</name>
    <dbReference type="NCBI Taxonomy" id="5691"/>
    <lineage>
        <taxon>Eukaryota</taxon>
        <taxon>Discoba</taxon>
        <taxon>Euglenozoa</taxon>
        <taxon>Kinetoplastea</taxon>
        <taxon>Metakinetoplastina</taxon>
        <taxon>Trypanosomatida</taxon>
        <taxon>Trypanosomatidae</taxon>
        <taxon>Trypanosoma</taxon>
    </lineage>
</organism>
<dbReference type="VEuPathDB" id="TriTrypDB:Tb427_000459500"/>
<dbReference type="GO" id="GO:0005886">
    <property type="term" value="C:plasma membrane"/>
    <property type="evidence" value="ECO:0007669"/>
    <property type="project" value="UniProtKB-SubCell"/>
</dbReference>
<protein>
    <submittedName>
        <fullName evidence="12">Variant surface glycoprotein 1125.1056</fullName>
    </submittedName>
</protein>
<dbReference type="GO" id="GO:0098552">
    <property type="term" value="C:side of membrane"/>
    <property type="evidence" value="ECO:0007669"/>
    <property type="project" value="UniProtKB-KW"/>
</dbReference>
<reference evidence="12" key="1">
    <citation type="submission" date="2016-08" db="EMBL/GenBank/DDBJ databases">
        <title>VSG repertoire of Trypanosoma brucei EATRO 1125.</title>
        <authorList>
            <person name="Cross G.A."/>
        </authorList>
    </citation>
    <scope>NUCLEOTIDE SEQUENCE</scope>
    <source>
        <strain evidence="12">EATRO 1125</strain>
    </source>
</reference>
<keyword evidence="4" id="KW-0336">GPI-anchor</keyword>
<feature type="chain" id="PRO_5012136404" evidence="10">
    <location>
        <begin position="23"/>
        <end position="496"/>
    </location>
</feature>
<evidence type="ECO:0000256" key="9">
    <source>
        <dbReference type="SAM" id="MobiDB-lite"/>
    </source>
</evidence>
<evidence type="ECO:0000256" key="1">
    <source>
        <dbReference type="ARBA" id="ARBA00002523"/>
    </source>
</evidence>
<keyword evidence="3" id="KW-1003">Cell membrane</keyword>